<protein>
    <submittedName>
        <fullName evidence="1">Uncharacterized protein</fullName>
    </submittedName>
</protein>
<sequence length="126" mass="14667">MMKYLKPLTLFVESLKNHSVLFGLSVCDKHVGLAISDHIKFAAYPYGYWPRDENYLDTLVNSIEGFMSKDSEDHRSESDMDGIIVGKNHVVNLDFFNTFLHFGDPLLYPRHLYNFDPEYLAPNEWC</sequence>
<accession>A0AAD9TFV0</accession>
<proteinExistence type="predicted"/>
<organism evidence="1 2">
    <name type="scientific">Dipteronia dyeriana</name>
    <dbReference type="NCBI Taxonomy" id="168575"/>
    <lineage>
        <taxon>Eukaryota</taxon>
        <taxon>Viridiplantae</taxon>
        <taxon>Streptophyta</taxon>
        <taxon>Embryophyta</taxon>
        <taxon>Tracheophyta</taxon>
        <taxon>Spermatophyta</taxon>
        <taxon>Magnoliopsida</taxon>
        <taxon>eudicotyledons</taxon>
        <taxon>Gunneridae</taxon>
        <taxon>Pentapetalae</taxon>
        <taxon>rosids</taxon>
        <taxon>malvids</taxon>
        <taxon>Sapindales</taxon>
        <taxon>Sapindaceae</taxon>
        <taxon>Hippocastanoideae</taxon>
        <taxon>Acereae</taxon>
        <taxon>Dipteronia</taxon>
    </lineage>
</organism>
<keyword evidence="2" id="KW-1185">Reference proteome</keyword>
<name>A0AAD9TFV0_9ROSI</name>
<gene>
    <name evidence="1" type="ORF">Ddye_029793</name>
</gene>
<comment type="caution">
    <text evidence="1">The sequence shown here is derived from an EMBL/GenBank/DDBJ whole genome shotgun (WGS) entry which is preliminary data.</text>
</comment>
<evidence type="ECO:0000313" key="1">
    <source>
        <dbReference type="EMBL" id="KAK2635001.1"/>
    </source>
</evidence>
<dbReference type="Proteomes" id="UP001280121">
    <property type="component" value="Unassembled WGS sequence"/>
</dbReference>
<dbReference type="AlphaFoldDB" id="A0AAD9TFV0"/>
<evidence type="ECO:0000313" key="2">
    <source>
        <dbReference type="Proteomes" id="UP001280121"/>
    </source>
</evidence>
<dbReference type="EMBL" id="JANJYI010000009">
    <property type="protein sequence ID" value="KAK2635001.1"/>
    <property type="molecule type" value="Genomic_DNA"/>
</dbReference>
<reference evidence="1" key="1">
    <citation type="journal article" date="2023" name="Plant J.">
        <title>Genome sequences and population genomics provide insights into the demographic history, inbreeding, and mutation load of two 'living fossil' tree species of Dipteronia.</title>
        <authorList>
            <person name="Feng Y."/>
            <person name="Comes H.P."/>
            <person name="Chen J."/>
            <person name="Zhu S."/>
            <person name="Lu R."/>
            <person name="Zhang X."/>
            <person name="Li P."/>
            <person name="Qiu J."/>
            <person name="Olsen K.M."/>
            <person name="Qiu Y."/>
        </authorList>
    </citation>
    <scope>NUCLEOTIDE SEQUENCE</scope>
    <source>
        <strain evidence="1">KIB01</strain>
    </source>
</reference>